<evidence type="ECO:0000313" key="9">
    <source>
        <dbReference type="EMBL" id="KCZ81381.1"/>
    </source>
</evidence>
<feature type="binding site" evidence="6">
    <location>
        <position position="121"/>
    </location>
    <ligand>
        <name>substrate</name>
    </ligand>
</feature>
<evidence type="ECO:0000256" key="2">
    <source>
        <dbReference type="ARBA" id="ARBA00012111"/>
    </source>
</evidence>
<name>A0A059F328_9MICR</name>
<dbReference type="InterPro" id="IPR003084">
    <property type="entry name" value="HDAC_I/II"/>
</dbReference>
<dbReference type="PANTHER" id="PTHR10625:SF10">
    <property type="entry name" value="HISTONE DEACETYLASE HDAC1"/>
    <property type="match status" value="1"/>
</dbReference>
<dbReference type="InterPro" id="IPR023801">
    <property type="entry name" value="His_deacetylse_dom"/>
</dbReference>
<dbReference type="PANTHER" id="PTHR10625">
    <property type="entry name" value="HISTONE DEACETYLASE HDAC1-RELATED"/>
    <property type="match status" value="1"/>
</dbReference>
<keyword evidence="4" id="KW-0156">Chromatin regulator</keyword>
<dbReference type="EC" id="3.5.1.98" evidence="2"/>
<dbReference type="SUPFAM" id="SSF52768">
    <property type="entry name" value="Arginase/deacetylase"/>
    <property type="match status" value="1"/>
</dbReference>
<dbReference type="VEuPathDB" id="MicrosporidiaDB:H312_01263"/>
<feature type="active site" description="Proton acceptor" evidence="5">
    <location>
        <position position="113"/>
    </location>
</feature>
<evidence type="ECO:0000256" key="7">
    <source>
        <dbReference type="PIRSR" id="PIRSR037913-3"/>
    </source>
</evidence>
<feature type="binding site" evidence="7">
    <location>
        <position position="237"/>
    </location>
    <ligand>
        <name>a divalent metal cation</name>
        <dbReference type="ChEBI" id="CHEBI:60240"/>
    </ligand>
</feature>
<feature type="binding site" evidence="7">
    <location>
        <position position="150"/>
    </location>
    <ligand>
        <name>a divalent metal cation</name>
        <dbReference type="ChEBI" id="CHEBI:60240"/>
    </ligand>
</feature>
<dbReference type="OrthoDB" id="1918432at2759"/>
<dbReference type="STRING" id="1288291.A0A059F328"/>
<reference evidence="10" key="1">
    <citation type="submission" date="2013-02" db="EMBL/GenBank/DDBJ databases">
        <authorList>
            <consortium name="The Broad Institute Genome Sequencing Platform"/>
            <person name="Cuomo C."/>
            <person name="Becnel J."/>
            <person name="Sanscrainte N."/>
            <person name="Walker B."/>
            <person name="Young S.K."/>
            <person name="Zeng Q."/>
            <person name="Gargeya S."/>
            <person name="Fitzgerald M."/>
            <person name="Haas B."/>
            <person name="Abouelleil A."/>
            <person name="Alvarado L."/>
            <person name="Arachchi H.M."/>
            <person name="Berlin A.M."/>
            <person name="Chapman S.B."/>
            <person name="Dewar J."/>
            <person name="Goldberg J."/>
            <person name="Griggs A."/>
            <person name="Gujja S."/>
            <person name="Hansen M."/>
            <person name="Howarth C."/>
            <person name="Imamovic A."/>
            <person name="Larimer J."/>
            <person name="McCowan C."/>
            <person name="Murphy C."/>
            <person name="Neiman D."/>
            <person name="Pearson M."/>
            <person name="Priest M."/>
            <person name="Roberts A."/>
            <person name="Saif S."/>
            <person name="Shea T."/>
            <person name="Sisk P."/>
            <person name="Sykes S."/>
            <person name="Wortman J."/>
            <person name="Nusbaum C."/>
            <person name="Birren B."/>
        </authorList>
    </citation>
    <scope>NUCLEOTIDE SEQUENCE [LARGE SCALE GENOMIC DNA]</scope>
    <source>
        <strain evidence="10">PRA339</strain>
    </source>
</reference>
<reference evidence="9 10" key="2">
    <citation type="submission" date="2014-03" db="EMBL/GenBank/DDBJ databases">
        <title>The Genome Sequence of Anncaliia algerae insect isolate PRA339.</title>
        <authorList>
            <consortium name="The Broad Institute Genome Sequencing Platform"/>
            <consortium name="The Broad Institute Genome Sequencing Center for Infectious Disease"/>
            <person name="Cuomo C."/>
            <person name="Becnel J."/>
            <person name="Sanscrainte N."/>
            <person name="Walker B."/>
            <person name="Young S.K."/>
            <person name="Zeng Q."/>
            <person name="Gargeya S."/>
            <person name="Fitzgerald M."/>
            <person name="Haas B."/>
            <person name="Abouelleil A."/>
            <person name="Alvarado L."/>
            <person name="Arachchi H.M."/>
            <person name="Berlin A.M."/>
            <person name="Chapman S.B."/>
            <person name="Dewar J."/>
            <person name="Goldberg J."/>
            <person name="Griggs A."/>
            <person name="Gujja S."/>
            <person name="Hansen M."/>
            <person name="Howarth C."/>
            <person name="Imamovic A."/>
            <person name="Larimer J."/>
            <person name="McCowan C."/>
            <person name="Murphy C."/>
            <person name="Neiman D."/>
            <person name="Pearson M."/>
            <person name="Priest M."/>
            <person name="Roberts A."/>
            <person name="Saif S."/>
            <person name="Shea T."/>
            <person name="Sisk P."/>
            <person name="Sykes S."/>
            <person name="Wortman J."/>
            <person name="Nusbaum C."/>
            <person name="Birren B."/>
        </authorList>
    </citation>
    <scope>NUCLEOTIDE SEQUENCE [LARGE SCALE GENOMIC DNA]</scope>
    <source>
        <strain evidence="9 10">PRA339</strain>
    </source>
</reference>
<proteinExistence type="inferred from homology"/>
<sequence length="348" mass="39669">MRYAYIYDEEIGNFHFGSKHPMKPHRITFTHSLVHSYKLDNYYDIIEPELEPIKTFHKPDFLKNYVSIDNDCPTFPGIDEYGMRCVSGSLNAAKLLIAKEYDLVINWGGGMHHAGKSKPSGFCYANDIVISIIEMLKYYNKVMYIDIDIHHGDAVEEAFYYTNRVFTLSFHKYGDSFFPKTGALCNIGDKEGYRHACNIPLKTGIEDAHYKYIFEPVVEAAVKKFKPDIIVMQCGADSIKGDRIGCFNLSLAGHSECVNFVKRLNLPLLILGGGGYTPRNVSRCWTNETATLCGVSISDKIPESDPYFMHYGPDFLLNLVYPEKFINANSKEFLENIMGFVFKIIDRI</sequence>
<accession>A0A059F328</accession>
<evidence type="ECO:0000313" key="10">
    <source>
        <dbReference type="Proteomes" id="UP000030655"/>
    </source>
</evidence>
<keyword evidence="10" id="KW-1185">Reference proteome</keyword>
<feature type="binding site" evidence="6">
    <location>
        <position position="71"/>
    </location>
    <ligand>
        <name>substrate</name>
    </ligand>
</feature>
<dbReference type="EMBL" id="KK365144">
    <property type="protein sequence ID" value="KCZ81381.1"/>
    <property type="molecule type" value="Genomic_DNA"/>
</dbReference>
<dbReference type="GO" id="GO:0046872">
    <property type="term" value="F:metal ion binding"/>
    <property type="evidence" value="ECO:0007669"/>
    <property type="project" value="UniProtKB-KW"/>
</dbReference>
<dbReference type="InterPro" id="IPR023696">
    <property type="entry name" value="Ureohydrolase_dom_sf"/>
</dbReference>
<dbReference type="AlphaFoldDB" id="A0A059F328"/>
<evidence type="ECO:0000256" key="5">
    <source>
        <dbReference type="PIRSR" id="PIRSR037913-1"/>
    </source>
</evidence>
<keyword evidence="7" id="KW-0479">Metal-binding</keyword>
<comment type="similarity">
    <text evidence="1">Belongs to the histone deacetylase family. HD type 1 subfamily.</text>
</comment>
<dbReference type="Pfam" id="PF00850">
    <property type="entry name" value="Hist_deacetyl"/>
    <property type="match status" value="1"/>
</dbReference>
<dbReference type="GO" id="GO:0000118">
    <property type="term" value="C:histone deacetylase complex"/>
    <property type="evidence" value="ECO:0007669"/>
    <property type="project" value="UniProtKB-ARBA"/>
</dbReference>
<feature type="binding site" evidence="7">
    <location>
        <position position="148"/>
    </location>
    <ligand>
        <name>a divalent metal cation</name>
        <dbReference type="ChEBI" id="CHEBI:60240"/>
    </ligand>
</feature>
<evidence type="ECO:0000256" key="3">
    <source>
        <dbReference type="ARBA" id="ARBA00022801"/>
    </source>
</evidence>
<dbReference type="PRINTS" id="PR01270">
    <property type="entry name" value="HDASUPER"/>
</dbReference>
<dbReference type="GO" id="GO:0141221">
    <property type="term" value="F:histone deacetylase activity, hydrolytic mechanism"/>
    <property type="evidence" value="ECO:0007669"/>
    <property type="project" value="UniProtKB-EC"/>
</dbReference>
<dbReference type="GO" id="GO:0040029">
    <property type="term" value="P:epigenetic regulation of gene expression"/>
    <property type="evidence" value="ECO:0007669"/>
    <property type="project" value="TreeGrafter"/>
</dbReference>
<dbReference type="InterPro" id="IPR037138">
    <property type="entry name" value="His_deacetylse_dom_sf"/>
</dbReference>
<evidence type="ECO:0000259" key="8">
    <source>
        <dbReference type="Pfam" id="PF00850"/>
    </source>
</evidence>
<keyword evidence="3" id="KW-0378">Hydrolase</keyword>
<dbReference type="HOGENOM" id="CLU_007727_7_4_1"/>
<dbReference type="Proteomes" id="UP000030655">
    <property type="component" value="Unassembled WGS sequence"/>
</dbReference>
<evidence type="ECO:0000256" key="4">
    <source>
        <dbReference type="ARBA" id="ARBA00022853"/>
    </source>
</evidence>
<dbReference type="PIRSF" id="PIRSF037913">
    <property type="entry name" value="His_deacetylse_1"/>
    <property type="match status" value="1"/>
</dbReference>
<evidence type="ECO:0000256" key="6">
    <source>
        <dbReference type="PIRSR" id="PIRSR037913-2"/>
    </source>
</evidence>
<dbReference type="PRINTS" id="PR01271">
    <property type="entry name" value="HISDACETLASE"/>
</dbReference>
<protein>
    <recommendedName>
        <fullName evidence="2">histone deacetylase</fullName>
        <ecNumber evidence="2">3.5.1.98</ecNumber>
    </recommendedName>
</protein>
<organism evidence="9 10">
    <name type="scientific">Anncaliia algerae PRA339</name>
    <dbReference type="NCBI Taxonomy" id="1288291"/>
    <lineage>
        <taxon>Eukaryota</taxon>
        <taxon>Fungi</taxon>
        <taxon>Fungi incertae sedis</taxon>
        <taxon>Microsporidia</taxon>
        <taxon>Tubulinosematoidea</taxon>
        <taxon>Tubulinosematidae</taxon>
        <taxon>Anncaliia</taxon>
    </lineage>
</organism>
<evidence type="ECO:0000256" key="1">
    <source>
        <dbReference type="ARBA" id="ARBA00006457"/>
    </source>
</evidence>
<feature type="domain" description="Histone deacetylase" evidence="8">
    <location>
        <begin position="20"/>
        <end position="291"/>
    </location>
</feature>
<feature type="binding site" evidence="6">
    <location>
        <position position="276"/>
    </location>
    <ligand>
        <name>substrate</name>
    </ligand>
</feature>
<dbReference type="InterPro" id="IPR000286">
    <property type="entry name" value="HDACs"/>
</dbReference>
<dbReference type="Gene3D" id="3.40.800.20">
    <property type="entry name" value="Histone deacetylase domain"/>
    <property type="match status" value="1"/>
</dbReference>
<gene>
    <name evidence="9" type="ORF">H312_01263</name>
</gene>